<dbReference type="Gene3D" id="2.60.40.10">
    <property type="entry name" value="Immunoglobulins"/>
    <property type="match status" value="1"/>
</dbReference>
<gene>
    <name evidence="1" type="ORF">METZ01_LOCUS394309</name>
</gene>
<name>A0A382V615_9ZZZZ</name>
<proteinExistence type="predicted"/>
<sequence>SVLKSNYDPYVGAKIRLTTKARSGDLEFKTIQTDDNGEASHHFTPREEGYYTVKAEVDLEKTKLEEKTSFSVFSETAEFQKPRVNEILLRQIAEVSGGSYESLSRETDLSQARFKNPKVEIKSRSKYIPLWDNWWVFGLLLSSLFLEWFYRRKSGLT</sequence>
<dbReference type="EMBL" id="UINC01149160">
    <property type="protein sequence ID" value="SVD41455.1"/>
    <property type="molecule type" value="Genomic_DNA"/>
</dbReference>
<dbReference type="PANTHER" id="PTHR37947:SF1">
    <property type="entry name" value="BLL2462 PROTEIN"/>
    <property type="match status" value="1"/>
</dbReference>
<protein>
    <recommendedName>
        <fullName evidence="2">VWA domain-containing protein</fullName>
    </recommendedName>
</protein>
<reference evidence="1" key="1">
    <citation type="submission" date="2018-05" db="EMBL/GenBank/DDBJ databases">
        <authorList>
            <person name="Lanie J.A."/>
            <person name="Ng W.-L."/>
            <person name="Kazmierczak K.M."/>
            <person name="Andrzejewski T.M."/>
            <person name="Davidsen T.M."/>
            <person name="Wayne K.J."/>
            <person name="Tettelin H."/>
            <person name="Glass J.I."/>
            <person name="Rusch D."/>
            <person name="Podicherti R."/>
            <person name="Tsui H.-C.T."/>
            <person name="Winkler M.E."/>
        </authorList>
    </citation>
    <scope>NUCLEOTIDE SEQUENCE</scope>
</reference>
<dbReference type="AlphaFoldDB" id="A0A382V615"/>
<evidence type="ECO:0008006" key="2">
    <source>
        <dbReference type="Google" id="ProtNLM"/>
    </source>
</evidence>
<evidence type="ECO:0000313" key="1">
    <source>
        <dbReference type="EMBL" id="SVD41455.1"/>
    </source>
</evidence>
<dbReference type="PANTHER" id="PTHR37947">
    <property type="entry name" value="BLL2462 PROTEIN"/>
    <property type="match status" value="1"/>
</dbReference>
<dbReference type="InterPro" id="IPR013783">
    <property type="entry name" value="Ig-like_fold"/>
</dbReference>
<accession>A0A382V615</accession>
<organism evidence="1">
    <name type="scientific">marine metagenome</name>
    <dbReference type="NCBI Taxonomy" id="408172"/>
    <lineage>
        <taxon>unclassified sequences</taxon>
        <taxon>metagenomes</taxon>
        <taxon>ecological metagenomes</taxon>
    </lineage>
</organism>
<feature type="non-terminal residue" evidence="1">
    <location>
        <position position="1"/>
    </location>
</feature>